<gene>
    <name evidence="9" type="ORF">METEAL_19710</name>
</gene>
<dbReference type="InterPro" id="IPR050954">
    <property type="entry name" value="ET_IronSulfur_Cluster-Binding"/>
</dbReference>
<proteinExistence type="predicted"/>
<dbReference type="InterPro" id="IPR017896">
    <property type="entry name" value="4Fe4S_Fe-S-bd"/>
</dbReference>
<feature type="domain" description="4Fe-4S ferredoxin-type" evidence="8">
    <location>
        <begin position="77"/>
        <end position="106"/>
    </location>
</feature>
<keyword evidence="4" id="KW-0677">Repeat</keyword>
<feature type="domain" description="4Fe-4S ferredoxin-type" evidence="8">
    <location>
        <begin position="43"/>
        <end position="75"/>
    </location>
</feature>
<evidence type="ECO:0000259" key="8">
    <source>
        <dbReference type="PROSITE" id="PS51379"/>
    </source>
</evidence>
<evidence type="ECO:0000256" key="6">
    <source>
        <dbReference type="ARBA" id="ARBA00023004"/>
    </source>
</evidence>
<dbReference type="InterPro" id="IPR017900">
    <property type="entry name" value="4Fe4S_Fe_S_CS"/>
</dbReference>
<protein>
    <submittedName>
        <fullName evidence="9">4Fe-4S ferredoxin</fullName>
    </submittedName>
</protein>
<dbReference type="PROSITE" id="PS51379">
    <property type="entry name" value="4FE4S_FER_2"/>
    <property type="match status" value="4"/>
</dbReference>
<evidence type="ECO:0000313" key="9">
    <source>
        <dbReference type="EMBL" id="BDU72797.1"/>
    </source>
</evidence>
<name>A0AA48GRR0_9BACT</name>
<dbReference type="GO" id="GO:0051539">
    <property type="term" value="F:4 iron, 4 sulfur cluster binding"/>
    <property type="evidence" value="ECO:0007669"/>
    <property type="project" value="UniProtKB-KW"/>
</dbReference>
<keyword evidence="1" id="KW-0813">Transport</keyword>
<dbReference type="PANTHER" id="PTHR43177">
    <property type="entry name" value="PROTEIN NRFC"/>
    <property type="match status" value="1"/>
</dbReference>
<keyword evidence="10" id="KW-1185">Reference proteome</keyword>
<reference evidence="10" key="1">
    <citation type="journal article" date="2023" name="Int. J. Syst. Evol. Microbiol.">
        <title>Mesoterricola silvestris gen. nov., sp. nov., Mesoterricola sediminis sp. nov., Geothrix oryzae sp. nov., Geothrix edaphica sp. nov., Geothrix rubra sp. nov., and Geothrix limicola sp. nov., six novel members of Acidobacteriota isolated from soils.</title>
        <authorList>
            <person name="Itoh H."/>
            <person name="Sugisawa Y."/>
            <person name="Mise K."/>
            <person name="Xu Z."/>
            <person name="Kuniyasu M."/>
            <person name="Ushijima N."/>
            <person name="Kawano K."/>
            <person name="Kobayashi E."/>
            <person name="Shiratori Y."/>
            <person name="Masuda Y."/>
            <person name="Senoo K."/>
        </authorList>
    </citation>
    <scope>NUCLEOTIDE SEQUENCE [LARGE SCALE GENOMIC DNA]</scope>
    <source>
        <strain evidence="10">W79</strain>
    </source>
</reference>
<accession>A0AA48GRR0</accession>
<organism evidence="9 10">
    <name type="scientific">Mesoterricola silvestris</name>
    <dbReference type="NCBI Taxonomy" id="2927979"/>
    <lineage>
        <taxon>Bacteria</taxon>
        <taxon>Pseudomonadati</taxon>
        <taxon>Acidobacteriota</taxon>
        <taxon>Holophagae</taxon>
        <taxon>Holophagales</taxon>
        <taxon>Holophagaceae</taxon>
        <taxon>Mesoterricola</taxon>
    </lineage>
</organism>
<dbReference type="RefSeq" id="WP_316415709.1">
    <property type="nucleotide sequence ID" value="NZ_AP027080.1"/>
</dbReference>
<keyword evidence="6" id="KW-0408">Iron</keyword>
<evidence type="ECO:0000256" key="4">
    <source>
        <dbReference type="ARBA" id="ARBA00022737"/>
    </source>
</evidence>
<dbReference type="Gene3D" id="3.30.70.20">
    <property type="match status" value="2"/>
</dbReference>
<dbReference type="Pfam" id="PF12800">
    <property type="entry name" value="Fer4_4"/>
    <property type="match status" value="1"/>
</dbReference>
<dbReference type="EMBL" id="AP027080">
    <property type="protein sequence ID" value="BDU72797.1"/>
    <property type="molecule type" value="Genomic_DNA"/>
</dbReference>
<evidence type="ECO:0000256" key="3">
    <source>
        <dbReference type="ARBA" id="ARBA00022723"/>
    </source>
</evidence>
<evidence type="ECO:0000256" key="5">
    <source>
        <dbReference type="ARBA" id="ARBA00022982"/>
    </source>
</evidence>
<feature type="domain" description="4Fe-4S ferredoxin-type" evidence="8">
    <location>
        <begin position="3"/>
        <end position="33"/>
    </location>
</feature>
<dbReference type="PROSITE" id="PS00198">
    <property type="entry name" value="4FE4S_FER_1"/>
    <property type="match status" value="1"/>
</dbReference>
<keyword evidence="7" id="KW-0411">Iron-sulfur</keyword>
<dbReference type="PANTHER" id="PTHR43177:SF5">
    <property type="entry name" value="ANAEROBIC DIMETHYL SULFOXIDE REDUCTASE CHAIN B-RELATED"/>
    <property type="match status" value="1"/>
</dbReference>
<dbReference type="Pfam" id="PF13247">
    <property type="entry name" value="Fer4_11"/>
    <property type="match status" value="1"/>
</dbReference>
<dbReference type="KEGG" id="msil:METEAL_19710"/>
<evidence type="ECO:0000256" key="2">
    <source>
        <dbReference type="ARBA" id="ARBA00022485"/>
    </source>
</evidence>
<evidence type="ECO:0000256" key="7">
    <source>
        <dbReference type="ARBA" id="ARBA00023014"/>
    </source>
</evidence>
<dbReference type="CDD" id="cd10550">
    <property type="entry name" value="DMSOR_beta_like"/>
    <property type="match status" value="1"/>
</dbReference>
<keyword evidence="5" id="KW-0249">Electron transport</keyword>
<keyword evidence="3" id="KW-0479">Metal-binding</keyword>
<feature type="domain" description="4Fe-4S ferredoxin-type" evidence="8">
    <location>
        <begin position="112"/>
        <end position="136"/>
    </location>
</feature>
<dbReference type="Proteomes" id="UP001238179">
    <property type="component" value="Chromosome"/>
</dbReference>
<dbReference type="GO" id="GO:0046872">
    <property type="term" value="F:metal ion binding"/>
    <property type="evidence" value="ECO:0007669"/>
    <property type="project" value="UniProtKB-KW"/>
</dbReference>
<dbReference type="SUPFAM" id="SSF54862">
    <property type="entry name" value="4Fe-4S ferredoxins"/>
    <property type="match status" value="1"/>
</dbReference>
<keyword evidence="2" id="KW-0004">4Fe-4S</keyword>
<dbReference type="AlphaFoldDB" id="A0AA48GRR0"/>
<evidence type="ECO:0000256" key="1">
    <source>
        <dbReference type="ARBA" id="ARBA00022448"/>
    </source>
</evidence>
<sequence length="158" mass="17195">MTKLLMIHPDKCTGCKNCSLACVFGHEGQFRPAGTRVHVYTWEREGFSVPMMCQQCDDASCMKVCPTGALHRPQGGDLVVYEKDKCIGCRMCTMACPFGNAVYDGATGAILKCDTCGGKPECVRMCPSGALEYIDDNISTRSRKKSFAAKFKAAIQEG</sequence>
<evidence type="ECO:0000313" key="10">
    <source>
        <dbReference type="Proteomes" id="UP001238179"/>
    </source>
</evidence>